<dbReference type="InterPro" id="IPR010130">
    <property type="entry name" value="T1SS_OMP_TolC"/>
</dbReference>
<protein>
    <submittedName>
        <fullName evidence="9">TolC family outer membrane protein</fullName>
    </submittedName>
</protein>
<sequence>MPKIPSQQRFVRVMGAWSRTVPLALTVSLIASPLYAQQDMPAGGAAMEELAALEQASRSPAALPSLPALFGRALEHDADLSRQRYELEATREEIPMARSQLLPQVSATGGYLWQDSTNIQTSPDDFGLDQPAQRPGEIEENYWQVQLQQPLFSLERWRGMDVADAQVNAAELQLAVVERDLALQVSEAYVQAYLASQRLGLLESQQESLELQVRQAQRAYDLGVGDRINLLEAQSRLDQAISDAVQAENELDNALSILERLTGTLPEFRGLAIGELSEVSLNSEWGAQDDWLARTGQNLDVLLARQEQRISEADASTRRAGYYPEVNLNLSYSDRTSDDVLRESEDYRAGVEMSVPIYRGGYTTANVRQGEKRINASQAAFDNQRNLAGQEVRQRLRSLNGHVRRIEALKQAIASSQLFLEAAERGEQLGLRDLVDVLDARASLYDQRIQYVDTIGEYALDSLALQSAVGELGSDDLGNVMTLLLSLTDLTATTSG</sequence>
<evidence type="ECO:0000256" key="7">
    <source>
        <dbReference type="ARBA" id="ARBA00023237"/>
    </source>
</evidence>
<proteinExistence type="inferred from homology"/>
<evidence type="ECO:0000256" key="5">
    <source>
        <dbReference type="ARBA" id="ARBA00022692"/>
    </source>
</evidence>
<keyword evidence="8" id="KW-0175">Coiled coil</keyword>
<dbReference type="Pfam" id="PF02321">
    <property type="entry name" value="OEP"/>
    <property type="match status" value="2"/>
</dbReference>
<evidence type="ECO:0000313" key="9">
    <source>
        <dbReference type="EMBL" id="WQH14074.1"/>
    </source>
</evidence>
<keyword evidence="10" id="KW-1185">Reference proteome</keyword>
<keyword evidence="6" id="KW-0472">Membrane</keyword>
<keyword evidence="7" id="KW-0998">Cell outer membrane</keyword>
<organism evidence="9 10">
    <name type="scientific">Vreelandella neptunia</name>
    <dbReference type="NCBI Taxonomy" id="115551"/>
    <lineage>
        <taxon>Bacteria</taxon>
        <taxon>Pseudomonadati</taxon>
        <taxon>Pseudomonadota</taxon>
        <taxon>Gammaproteobacteria</taxon>
        <taxon>Oceanospirillales</taxon>
        <taxon>Halomonadaceae</taxon>
        <taxon>Vreelandella</taxon>
    </lineage>
</organism>
<evidence type="ECO:0000256" key="3">
    <source>
        <dbReference type="ARBA" id="ARBA00022448"/>
    </source>
</evidence>
<comment type="subcellular location">
    <subcellularLocation>
        <location evidence="1">Cell outer membrane</location>
    </subcellularLocation>
</comment>
<evidence type="ECO:0000256" key="6">
    <source>
        <dbReference type="ARBA" id="ARBA00023136"/>
    </source>
</evidence>
<dbReference type="SUPFAM" id="SSF56954">
    <property type="entry name" value="Outer membrane efflux proteins (OEP)"/>
    <property type="match status" value="1"/>
</dbReference>
<keyword evidence="3" id="KW-0813">Transport</keyword>
<reference evidence="9 10" key="1">
    <citation type="submission" date="2023-11" db="EMBL/GenBank/DDBJ databases">
        <title>MicrobeMod: A computational toolkit for identifying prokaryotic methylation and restriction-modification with nanopore sequencing.</title>
        <authorList>
            <person name="Crits-Christoph A."/>
            <person name="Kang S.C."/>
            <person name="Lee H."/>
            <person name="Ostrov N."/>
        </authorList>
    </citation>
    <scope>NUCLEOTIDE SEQUENCE [LARGE SCALE GENOMIC DNA]</scope>
    <source>
        <strain evidence="9 10">ATCC BAA-805</strain>
    </source>
</reference>
<evidence type="ECO:0000256" key="4">
    <source>
        <dbReference type="ARBA" id="ARBA00022452"/>
    </source>
</evidence>
<evidence type="ECO:0000256" key="2">
    <source>
        <dbReference type="ARBA" id="ARBA00007613"/>
    </source>
</evidence>
<dbReference type="InterPro" id="IPR003423">
    <property type="entry name" value="OMP_efflux"/>
</dbReference>
<accession>A0ABZ0YRL6</accession>
<gene>
    <name evidence="9" type="ORF">SR894_05925</name>
</gene>
<dbReference type="NCBIfam" id="TIGR01844">
    <property type="entry name" value="type_I_sec_TolC"/>
    <property type="match status" value="1"/>
</dbReference>
<dbReference type="PANTHER" id="PTHR30026">
    <property type="entry name" value="OUTER MEMBRANE PROTEIN TOLC"/>
    <property type="match status" value="1"/>
</dbReference>
<dbReference type="InterPro" id="IPR051906">
    <property type="entry name" value="TolC-like"/>
</dbReference>
<evidence type="ECO:0000256" key="1">
    <source>
        <dbReference type="ARBA" id="ARBA00004442"/>
    </source>
</evidence>
<keyword evidence="5" id="KW-0812">Transmembrane</keyword>
<feature type="coiled-coil region" evidence="8">
    <location>
        <begin position="160"/>
        <end position="264"/>
    </location>
</feature>
<evidence type="ECO:0000256" key="8">
    <source>
        <dbReference type="SAM" id="Coils"/>
    </source>
</evidence>
<dbReference type="Proteomes" id="UP001324794">
    <property type="component" value="Chromosome"/>
</dbReference>
<comment type="similarity">
    <text evidence="2">Belongs to the outer membrane factor (OMF) (TC 1.B.17) family.</text>
</comment>
<dbReference type="EMBL" id="CP140255">
    <property type="protein sequence ID" value="WQH14074.1"/>
    <property type="molecule type" value="Genomic_DNA"/>
</dbReference>
<name>A0ABZ0YRL6_9GAMM</name>
<dbReference type="Gene3D" id="1.20.1600.10">
    <property type="entry name" value="Outer membrane efflux proteins (OEP)"/>
    <property type="match status" value="1"/>
</dbReference>
<evidence type="ECO:0000313" key="10">
    <source>
        <dbReference type="Proteomes" id="UP001324794"/>
    </source>
</evidence>
<dbReference type="RefSeq" id="WP_246638291.1">
    <property type="nucleotide sequence ID" value="NZ_CP140255.1"/>
</dbReference>
<dbReference type="PANTHER" id="PTHR30026:SF20">
    <property type="entry name" value="OUTER MEMBRANE PROTEIN TOLC"/>
    <property type="match status" value="1"/>
</dbReference>
<keyword evidence="4" id="KW-1134">Transmembrane beta strand</keyword>